<evidence type="ECO:0000256" key="10">
    <source>
        <dbReference type="RuleBase" id="RU003345"/>
    </source>
</evidence>
<feature type="domain" description="Aldehyde dehydrogenase" evidence="12">
    <location>
        <begin position="144"/>
        <end position="262"/>
    </location>
</feature>
<feature type="region of interest" description="Disordered" evidence="11">
    <location>
        <begin position="569"/>
        <end position="589"/>
    </location>
</feature>
<feature type="compositionally biased region" description="Low complexity" evidence="11">
    <location>
        <begin position="649"/>
        <end position="664"/>
    </location>
</feature>
<accession>A0ABV0MUA3</accession>
<evidence type="ECO:0000256" key="7">
    <source>
        <dbReference type="ARBA" id="ARBA00023242"/>
    </source>
</evidence>
<evidence type="ECO:0000256" key="2">
    <source>
        <dbReference type="ARBA" id="ARBA00005716"/>
    </source>
</evidence>
<dbReference type="Gene3D" id="3.40.309.10">
    <property type="entry name" value="Aldehyde Dehydrogenase, Chain A, domain 2"/>
    <property type="match status" value="1"/>
</dbReference>
<protein>
    <recommendedName>
        <fullName evidence="12">Aldehyde dehydrogenase domain-containing protein</fullName>
    </recommendedName>
</protein>
<dbReference type="InterPro" id="IPR016160">
    <property type="entry name" value="Ald_DH_CS_CYS"/>
</dbReference>
<evidence type="ECO:0000256" key="4">
    <source>
        <dbReference type="ARBA" id="ARBA00023015"/>
    </source>
</evidence>
<keyword evidence="7" id="KW-0539">Nucleus</keyword>
<dbReference type="SUPFAM" id="SSF53720">
    <property type="entry name" value="ALDH-like"/>
    <property type="match status" value="2"/>
</dbReference>
<comment type="subcellular location">
    <subcellularLocation>
        <location evidence="1">Nucleus</location>
    </subcellularLocation>
</comment>
<dbReference type="InterPro" id="IPR019364">
    <property type="entry name" value="Mediatior_Med8_fun/met"/>
</dbReference>
<gene>
    <name evidence="13" type="ORF">GOODEAATRI_022483</name>
</gene>
<dbReference type="InterPro" id="IPR016163">
    <property type="entry name" value="Ald_DH_C"/>
</dbReference>
<dbReference type="InterPro" id="IPR015590">
    <property type="entry name" value="Aldehyde_DH_dom"/>
</dbReference>
<evidence type="ECO:0000256" key="1">
    <source>
        <dbReference type="ARBA" id="ARBA00004123"/>
    </source>
</evidence>
<name>A0ABV0MUA3_9TELE</name>
<comment type="caution">
    <text evidence="13">The sequence shown here is derived from an EMBL/GenBank/DDBJ whole genome shotgun (WGS) entry which is preliminary data.</text>
</comment>
<dbReference type="Proteomes" id="UP001476798">
    <property type="component" value="Unassembled WGS sequence"/>
</dbReference>
<keyword evidence="4" id="KW-0805">Transcription regulation</keyword>
<keyword evidence="5" id="KW-0010">Activator</keyword>
<dbReference type="InterPro" id="IPR016162">
    <property type="entry name" value="Ald_DH_N"/>
</dbReference>
<feature type="region of interest" description="Disordered" evidence="11">
    <location>
        <begin position="609"/>
        <end position="664"/>
    </location>
</feature>
<evidence type="ECO:0000256" key="3">
    <source>
        <dbReference type="ARBA" id="ARBA00023002"/>
    </source>
</evidence>
<evidence type="ECO:0000256" key="6">
    <source>
        <dbReference type="ARBA" id="ARBA00023163"/>
    </source>
</evidence>
<evidence type="ECO:0000256" key="5">
    <source>
        <dbReference type="ARBA" id="ARBA00023159"/>
    </source>
</evidence>
<dbReference type="InterPro" id="IPR029510">
    <property type="entry name" value="Ald_DH_CS_GLU"/>
</dbReference>
<evidence type="ECO:0000256" key="9">
    <source>
        <dbReference type="PROSITE-ProRule" id="PRU10007"/>
    </source>
</evidence>
<dbReference type="PANTHER" id="PTHR13074:SF9">
    <property type="entry name" value="MEDIATOR OF RNA POLYMERASE II TRANSCRIPTION SUBUNIT 8"/>
    <property type="match status" value="1"/>
</dbReference>
<dbReference type="PANTHER" id="PTHR13074">
    <property type="entry name" value="MEDIATOR OF RNA POLYMERASE II TRANSCRIPTION SUBUNIT 8"/>
    <property type="match status" value="1"/>
</dbReference>
<evidence type="ECO:0000256" key="11">
    <source>
        <dbReference type="SAM" id="MobiDB-lite"/>
    </source>
</evidence>
<proteinExistence type="inferred from homology"/>
<evidence type="ECO:0000259" key="12">
    <source>
        <dbReference type="Pfam" id="PF00171"/>
    </source>
</evidence>
<reference evidence="13 14" key="1">
    <citation type="submission" date="2021-06" db="EMBL/GenBank/DDBJ databases">
        <authorList>
            <person name="Palmer J.M."/>
        </authorList>
    </citation>
    <scope>NUCLEOTIDE SEQUENCE [LARGE SCALE GENOMIC DNA]</scope>
    <source>
        <strain evidence="13 14">GA_2019</strain>
        <tissue evidence="13">Muscle</tissue>
    </source>
</reference>
<dbReference type="Pfam" id="PF00171">
    <property type="entry name" value="Aldedh"/>
    <property type="match status" value="3"/>
</dbReference>
<comment type="similarity">
    <text evidence="2">Belongs to the Mediator complex subunit 8 family.</text>
</comment>
<keyword evidence="3 10" id="KW-0560">Oxidoreductase</keyword>
<keyword evidence="6" id="KW-0804">Transcription</keyword>
<keyword evidence="14" id="KW-1185">Reference proteome</keyword>
<feature type="domain" description="Aldehyde dehydrogenase" evidence="12">
    <location>
        <begin position="273"/>
        <end position="407"/>
    </location>
</feature>
<dbReference type="Gene3D" id="3.40.605.10">
    <property type="entry name" value="Aldehyde Dehydrogenase, Chain A, domain 1"/>
    <property type="match status" value="2"/>
</dbReference>
<feature type="active site" evidence="9">
    <location>
        <position position="158"/>
    </location>
</feature>
<feature type="domain" description="Aldehyde dehydrogenase" evidence="12">
    <location>
        <begin position="49"/>
        <end position="97"/>
    </location>
</feature>
<sequence>MSRALTGTLVVTEPLNFWAGKRMKPREEKNAEPVFEPATGNAHVNVCFAGRVLHQLVPCGAEEVDEAIQSAHSAYLKWSKLSGMERARVMLEAARITRVGAATSVCVLNFWPSLSMSLCLQRLQVSTSSSLEEPSPTAGGSPLIMEMSAKGVKQVTLELGGKSPLIIFKDCDLENAVRGALMANFLTQGQVCCNGTRVFVQREIMPQFLEEVVKRTKAIALGDPLLDSTRMGAMISKPQLDKALGFVTQAKKEVCSILLDCEIRIISPVLNRGGAKVLCGGEAFVPSDPKLKGGYFMSPCVLDNCRDDMTCVKEEIFGPVMSVLPFDTEEEVIQRANNTTYGLASGVFTRDISRAHRVAERLEAGTCFINNYNSVAVEMPFGGYKMSGFGRENGQVTIEYYSQLKTVVVELGDQREEKQLEASVDSLISLVAHVKNALQNFIYKLENEYERLTWPSVLDNFGLLSGQLNTINKMLKNEKTPSFRSQVIIPLLLSQKPDDDLTVLTEQRVPVFSHEIVPDYLRTKPDPEVEEQEKQLSTEATRIGPDVAQKQIQALNKMCSNLLEKLNNPREDRDAESAASRLNKPFFNPGDTNALVAAVAFGKGLSKCRPPGPMAPGHPGQGPMMSGGPTLQQVTIGGGPGQQGGMGGPVAPQQQGQPGKRPGF</sequence>
<evidence type="ECO:0000313" key="13">
    <source>
        <dbReference type="EMBL" id="MEQ2162699.1"/>
    </source>
</evidence>
<dbReference type="InterPro" id="IPR016161">
    <property type="entry name" value="Ald_DH/histidinol_DH"/>
</dbReference>
<dbReference type="PROSITE" id="PS00070">
    <property type="entry name" value="ALDEHYDE_DEHYDR_CYS"/>
    <property type="match status" value="1"/>
</dbReference>
<comment type="similarity">
    <text evidence="10">Belongs to the aldehyde dehydrogenase family.</text>
</comment>
<comment type="function">
    <text evidence="8">Component of the Mediator complex, a coactivator involved in the regulated transcription of nearly all RNA polymerase II-dependent genes. Mediator functions as a bridge to convey information from gene-specific regulatory proteins to the basal RNA polymerase II transcription machinery. Mediator is recruited to promoters by direct interactions with regulatory proteins and serves as a scaffold for the assembly of a functional preinitiation complex with RNA polymerase II and the general transcription factors. May play a role as a target recruitment subunit in E3 ubiquitin-protein ligase complexes and thus in ubiquitination and subsequent proteasomal degradation of target proteins.</text>
</comment>
<evidence type="ECO:0000313" key="14">
    <source>
        <dbReference type="Proteomes" id="UP001476798"/>
    </source>
</evidence>
<dbReference type="EMBL" id="JAHRIO010012302">
    <property type="protein sequence ID" value="MEQ2162699.1"/>
    <property type="molecule type" value="Genomic_DNA"/>
</dbReference>
<dbReference type="Pfam" id="PF10232">
    <property type="entry name" value="Med8"/>
    <property type="match status" value="1"/>
</dbReference>
<organism evidence="13 14">
    <name type="scientific">Goodea atripinnis</name>
    <dbReference type="NCBI Taxonomy" id="208336"/>
    <lineage>
        <taxon>Eukaryota</taxon>
        <taxon>Metazoa</taxon>
        <taxon>Chordata</taxon>
        <taxon>Craniata</taxon>
        <taxon>Vertebrata</taxon>
        <taxon>Euteleostomi</taxon>
        <taxon>Actinopterygii</taxon>
        <taxon>Neopterygii</taxon>
        <taxon>Teleostei</taxon>
        <taxon>Neoteleostei</taxon>
        <taxon>Acanthomorphata</taxon>
        <taxon>Ovalentaria</taxon>
        <taxon>Atherinomorphae</taxon>
        <taxon>Cyprinodontiformes</taxon>
        <taxon>Goodeidae</taxon>
        <taxon>Goodea</taxon>
    </lineage>
</organism>
<feature type="compositionally biased region" description="Gly residues" evidence="11">
    <location>
        <begin position="636"/>
        <end position="648"/>
    </location>
</feature>
<dbReference type="PROSITE" id="PS00687">
    <property type="entry name" value="ALDEHYDE_DEHYDR_GLU"/>
    <property type="match status" value="1"/>
</dbReference>
<evidence type="ECO:0000256" key="8">
    <source>
        <dbReference type="ARBA" id="ARBA00025248"/>
    </source>
</evidence>